<organism evidence="10 11">
    <name type="scientific">Candida orthopsilosis (strain 90-125)</name>
    <name type="common">Yeast</name>
    <dbReference type="NCBI Taxonomy" id="1136231"/>
    <lineage>
        <taxon>Eukaryota</taxon>
        <taxon>Fungi</taxon>
        <taxon>Dikarya</taxon>
        <taxon>Ascomycota</taxon>
        <taxon>Saccharomycotina</taxon>
        <taxon>Pichiomycetes</taxon>
        <taxon>Debaryomycetaceae</taxon>
        <taxon>Candida/Lodderomyces clade</taxon>
        <taxon>Candida</taxon>
    </lineage>
</organism>
<dbReference type="eggNOG" id="ENOG502S9F6">
    <property type="taxonomic scope" value="Eukaryota"/>
</dbReference>
<dbReference type="GO" id="GO:0044403">
    <property type="term" value="P:biological process involved in symbiotic interaction"/>
    <property type="evidence" value="ECO:0007669"/>
    <property type="project" value="UniProtKB-ARBA"/>
</dbReference>
<feature type="region of interest" description="Disordered" evidence="8">
    <location>
        <begin position="483"/>
        <end position="523"/>
    </location>
</feature>
<protein>
    <submittedName>
        <fullName evidence="10">Wor2 protein</fullName>
    </submittedName>
</protein>
<evidence type="ECO:0000259" key="9">
    <source>
        <dbReference type="PROSITE" id="PS50048"/>
    </source>
</evidence>
<evidence type="ECO:0000313" key="10">
    <source>
        <dbReference type="EMBL" id="CCG25855.1"/>
    </source>
</evidence>
<dbReference type="FunFam" id="4.10.240.10:FF:000075">
    <property type="entry name" value="Transcriptional regulatory protein moc3"/>
    <property type="match status" value="1"/>
</dbReference>
<name>H8X2Z5_CANO9</name>
<evidence type="ECO:0000313" key="11">
    <source>
        <dbReference type="Proteomes" id="UP000005018"/>
    </source>
</evidence>
<dbReference type="Proteomes" id="UP000005018">
    <property type="component" value="Chromosome 3"/>
</dbReference>
<dbReference type="GO" id="GO:0003677">
    <property type="term" value="F:DNA binding"/>
    <property type="evidence" value="ECO:0007669"/>
    <property type="project" value="UniProtKB-KW"/>
</dbReference>
<dbReference type="Pfam" id="PF00172">
    <property type="entry name" value="Zn_clus"/>
    <property type="match status" value="1"/>
</dbReference>
<keyword evidence="7" id="KW-0539">Nucleus</keyword>
<feature type="compositionally biased region" description="Polar residues" evidence="8">
    <location>
        <begin position="144"/>
        <end position="154"/>
    </location>
</feature>
<dbReference type="GO" id="GO:0008270">
    <property type="term" value="F:zinc ion binding"/>
    <property type="evidence" value="ECO:0007669"/>
    <property type="project" value="InterPro"/>
</dbReference>
<dbReference type="PANTHER" id="PTHR36206">
    <property type="entry name" value="ASPERCRYPTIN BIOSYNTHESIS CLUSTER-SPECIFIC TRANSCRIPTION REGULATOR ATNN-RELATED"/>
    <property type="match status" value="1"/>
</dbReference>
<dbReference type="GO" id="GO:1900428">
    <property type="term" value="P:regulation of filamentous growth of a population of unicellular organisms"/>
    <property type="evidence" value="ECO:0007669"/>
    <property type="project" value="UniProtKB-ARBA"/>
</dbReference>
<keyword evidence="6" id="KW-0804">Transcription</keyword>
<dbReference type="RefSeq" id="XP_003868759.1">
    <property type="nucleotide sequence ID" value="XM_003868711.1"/>
</dbReference>
<dbReference type="SMART" id="SM00066">
    <property type="entry name" value="GAL4"/>
    <property type="match status" value="1"/>
</dbReference>
<dbReference type="GO" id="GO:0007618">
    <property type="term" value="P:mating"/>
    <property type="evidence" value="ECO:0007669"/>
    <property type="project" value="UniProtKB-ARBA"/>
</dbReference>
<dbReference type="PANTHER" id="PTHR36206:SF12">
    <property type="entry name" value="ASPERCRYPTIN BIOSYNTHESIS CLUSTER-SPECIFIC TRANSCRIPTION REGULATOR ATNN-RELATED"/>
    <property type="match status" value="1"/>
</dbReference>
<dbReference type="GeneID" id="14539817"/>
<dbReference type="InterPro" id="IPR052360">
    <property type="entry name" value="Transcr_Regulatory_Proteins"/>
</dbReference>
<dbReference type="PROSITE" id="PS50048">
    <property type="entry name" value="ZN2_CY6_FUNGAL_2"/>
    <property type="match status" value="1"/>
</dbReference>
<feature type="compositionally biased region" description="Basic and acidic residues" evidence="8">
    <location>
        <begin position="54"/>
        <end position="63"/>
    </location>
</feature>
<evidence type="ECO:0000256" key="7">
    <source>
        <dbReference type="ARBA" id="ARBA00023242"/>
    </source>
</evidence>
<evidence type="ECO:0000256" key="5">
    <source>
        <dbReference type="ARBA" id="ARBA00023125"/>
    </source>
</evidence>
<feature type="compositionally biased region" description="Low complexity" evidence="8">
    <location>
        <begin position="42"/>
        <end position="51"/>
    </location>
</feature>
<dbReference type="CDD" id="cd00067">
    <property type="entry name" value="GAL4"/>
    <property type="match status" value="1"/>
</dbReference>
<dbReference type="InterPro" id="IPR036864">
    <property type="entry name" value="Zn2-C6_fun-type_DNA-bd_sf"/>
</dbReference>
<feature type="region of interest" description="Disordered" evidence="8">
    <location>
        <begin position="1"/>
        <end position="241"/>
    </location>
</feature>
<keyword evidence="5" id="KW-0238">DNA-binding</keyword>
<feature type="compositionally biased region" description="Low complexity" evidence="8">
    <location>
        <begin position="155"/>
        <end position="170"/>
    </location>
</feature>
<evidence type="ECO:0000256" key="1">
    <source>
        <dbReference type="ARBA" id="ARBA00022723"/>
    </source>
</evidence>
<reference evidence="10 11" key="1">
    <citation type="journal article" date="2012" name="PLoS ONE">
        <title>Sequence and analysis of the genome of the pathogenic yeast Candida orthopsilosis.</title>
        <authorList>
            <person name="Riccombeni A."/>
            <person name="Vidanes G."/>
            <person name="Proux-Wera E."/>
            <person name="Wolfe K.H."/>
            <person name="Butler G."/>
        </authorList>
    </citation>
    <scope>NUCLEOTIDE SEQUENCE [LARGE SCALE GENOMIC DNA]</scope>
    <source>
        <strain evidence="10 11">Co 90-125</strain>
    </source>
</reference>
<feature type="compositionally biased region" description="Pro residues" evidence="8">
    <location>
        <begin position="211"/>
        <end position="221"/>
    </location>
</feature>
<gene>
    <name evidence="10" type="ORF">CORT_0C04810</name>
</gene>
<dbReference type="EMBL" id="HE681721">
    <property type="protein sequence ID" value="CCG25855.1"/>
    <property type="molecule type" value="Genomic_DNA"/>
</dbReference>
<evidence type="ECO:0000256" key="8">
    <source>
        <dbReference type="SAM" id="MobiDB-lite"/>
    </source>
</evidence>
<feature type="compositionally biased region" description="Polar residues" evidence="8">
    <location>
        <begin position="106"/>
        <end position="116"/>
    </location>
</feature>
<evidence type="ECO:0000256" key="3">
    <source>
        <dbReference type="ARBA" id="ARBA00023015"/>
    </source>
</evidence>
<feature type="compositionally biased region" description="Basic and acidic residues" evidence="8">
    <location>
        <begin position="514"/>
        <end position="523"/>
    </location>
</feature>
<dbReference type="GO" id="GO:0000981">
    <property type="term" value="F:DNA-binding transcription factor activity, RNA polymerase II-specific"/>
    <property type="evidence" value="ECO:0007669"/>
    <property type="project" value="InterPro"/>
</dbReference>
<sequence>MPQLPSVSELLGSTRVESAAGATVQTYPHSNSYDYNERKDSTTSISSPTISNDGYRRQSTDKSRHQRLPSISNTILPTNSKRNSIDTSPRSSVHLPSLSYSLIPRNKSNNNITTNLESPPSSRRSTESSISRTTNNPAAPSVLPRTNSGNYLPNQSFKFQQPSQQQQSIQQHEESSKSGIVRPQVGSPIGSADKLQTLHMYNNSPSNLHMQPPPPPPPPLQPSFSSQTQSNSNTVSPTHNPLTSEIAADHINTATVPQHINLPLTTPSHGNPHGNPAFLISKSAPTSTTTTSYPSYFYQAAPPGDIQVRPPQEHYFTQHAPQATSIPTQTPPPTSSRNQNQVVAGPGYYIVQQPQQIPLPPTAPQQQVQAYAHPLPPHSLHHQAPLYQTQQGFHDQVHYDPHRPPASGALVGPPHMYAYNVPYSDENNALVNKRKIIKRRTRTGCLTCRKRRIKCDERKPSCFNCERSKKVCLGYENLSNLQPRKRTRDTSLDLPTTEGGATLNQQPQDVQQQVHDDRRSNGL</sequence>
<dbReference type="GO" id="GO:1900239">
    <property type="term" value="P:regulation of phenotypic switching"/>
    <property type="evidence" value="ECO:0007669"/>
    <property type="project" value="UniProtKB-ARBA"/>
</dbReference>
<dbReference type="Gene3D" id="4.10.240.10">
    <property type="entry name" value="Zn(2)-C6 fungal-type DNA-binding domain"/>
    <property type="match status" value="1"/>
</dbReference>
<keyword evidence="2" id="KW-0862">Zinc</keyword>
<feature type="domain" description="Zn(2)-C6 fungal-type" evidence="9">
    <location>
        <begin position="444"/>
        <end position="472"/>
    </location>
</feature>
<keyword evidence="3" id="KW-0805">Transcription regulation</keyword>
<dbReference type="AlphaFoldDB" id="H8X2Z5"/>
<evidence type="ECO:0000256" key="2">
    <source>
        <dbReference type="ARBA" id="ARBA00022833"/>
    </source>
</evidence>
<dbReference type="GO" id="GO:0070783">
    <property type="term" value="P:growth of unicellular organism as a thread of attached cells"/>
    <property type="evidence" value="ECO:0007669"/>
    <property type="project" value="UniProtKB-ARBA"/>
</dbReference>
<keyword evidence="1" id="KW-0479">Metal-binding</keyword>
<dbReference type="KEGG" id="cot:CORT_0C04810"/>
<proteinExistence type="predicted"/>
<feature type="compositionally biased region" description="Low complexity" evidence="8">
    <location>
        <begin position="222"/>
        <end position="238"/>
    </location>
</feature>
<feature type="compositionally biased region" description="Polar residues" evidence="8">
    <location>
        <begin position="23"/>
        <end position="34"/>
    </location>
</feature>
<feature type="compositionally biased region" description="Low complexity" evidence="8">
    <location>
        <begin position="117"/>
        <end position="134"/>
    </location>
</feature>
<evidence type="ECO:0000256" key="6">
    <source>
        <dbReference type="ARBA" id="ARBA00023163"/>
    </source>
</evidence>
<keyword evidence="4" id="KW-0843">Virulence</keyword>
<dbReference type="SUPFAM" id="SSF57701">
    <property type="entry name" value="Zn2/Cys6 DNA-binding domain"/>
    <property type="match status" value="1"/>
</dbReference>
<dbReference type="OrthoDB" id="3598904at2759"/>
<keyword evidence="11" id="KW-1185">Reference proteome</keyword>
<dbReference type="PROSITE" id="PS00463">
    <property type="entry name" value="ZN2_CY6_FUNGAL_1"/>
    <property type="match status" value="1"/>
</dbReference>
<evidence type="ECO:0000256" key="4">
    <source>
        <dbReference type="ARBA" id="ARBA00023026"/>
    </source>
</evidence>
<dbReference type="HOGENOM" id="CLU_615641_0_0_1"/>
<feature type="compositionally biased region" description="Polar residues" evidence="8">
    <location>
        <begin position="69"/>
        <end position="91"/>
    </location>
</feature>
<feature type="compositionally biased region" description="Polar residues" evidence="8">
    <location>
        <begin position="199"/>
        <end position="209"/>
    </location>
</feature>
<dbReference type="InterPro" id="IPR001138">
    <property type="entry name" value="Zn2Cys6_DnaBD"/>
</dbReference>
<accession>H8X2Z5</accession>